<keyword evidence="3 5" id="KW-1133">Transmembrane helix</keyword>
<evidence type="ECO:0008006" key="7">
    <source>
        <dbReference type="Google" id="ProtNLM"/>
    </source>
</evidence>
<dbReference type="InterPro" id="IPR008952">
    <property type="entry name" value="Tetraspanin_EC2_sf"/>
</dbReference>
<dbReference type="AlphaFoldDB" id="A0A7R9HF93"/>
<sequence length="299" mass="32597">MTSTSCSYRLVPIDKNDCQLVFSYLMSTLTYDSRDHLFYDVHLVFIPSCRWTCLVPTHKNVLLARIYLDGPDTSLRPPLGNLLLRLALAGIALLTLGALIQATITEVTDFMAGKFSVPSIALIIVGSIVFIVAFYGCCGAIRESSCMVTTYVIFLMVILVIEIAIAAVAFIYKDDFEDVFTDAVTKAVNNYYVDSGSRTSMDALQVTLECCGVTGPDDYPGDLPTTCCLVNNDIPCKHGKHESLVAYQDGCVTKLQHFISYSGDMLGGVAIGVSAVTVSPDHLLRGVRLGSFSYTVRFT</sequence>
<feature type="transmembrane region" description="Helical" evidence="5">
    <location>
        <begin position="82"/>
        <end position="104"/>
    </location>
</feature>
<evidence type="ECO:0000256" key="4">
    <source>
        <dbReference type="ARBA" id="ARBA00023136"/>
    </source>
</evidence>
<accession>A0A7R9HF93</accession>
<evidence type="ECO:0000256" key="1">
    <source>
        <dbReference type="ARBA" id="ARBA00004141"/>
    </source>
</evidence>
<feature type="transmembrane region" description="Helical" evidence="5">
    <location>
        <begin position="148"/>
        <end position="172"/>
    </location>
</feature>
<organism evidence="6">
    <name type="scientific">Timema poppense</name>
    <name type="common">Walking stick</name>
    <dbReference type="NCBI Taxonomy" id="170557"/>
    <lineage>
        <taxon>Eukaryota</taxon>
        <taxon>Metazoa</taxon>
        <taxon>Ecdysozoa</taxon>
        <taxon>Arthropoda</taxon>
        <taxon>Hexapoda</taxon>
        <taxon>Insecta</taxon>
        <taxon>Pterygota</taxon>
        <taxon>Neoptera</taxon>
        <taxon>Polyneoptera</taxon>
        <taxon>Phasmatodea</taxon>
        <taxon>Timematodea</taxon>
        <taxon>Timematoidea</taxon>
        <taxon>Timematidae</taxon>
        <taxon>Timema</taxon>
    </lineage>
</organism>
<dbReference type="PANTHER" id="PTHR19282:SF456">
    <property type="entry name" value="CD63 MOLECULE"/>
    <property type="match status" value="1"/>
</dbReference>
<dbReference type="GO" id="GO:0005886">
    <property type="term" value="C:plasma membrane"/>
    <property type="evidence" value="ECO:0007669"/>
    <property type="project" value="TreeGrafter"/>
</dbReference>
<dbReference type="CDD" id="cd03127">
    <property type="entry name" value="tetraspanin_LEL"/>
    <property type="match status" value="1"/>
</dbReference>
<dbReference type="SUPFAM" id="SSF48652">
    <property type="entry name" value="Tetraspanin"/>
    <property type="match status" value="1"/>
</dbReference>
<comment type="subcellular location">
    <subcellularLocation>
        <location evidence="1">Membrane</location>
        <topology evidence="1">Multi-pass membrane protein</topology>
    </subcellularLocation>
</comment>
<gene>
    <name evidence="6" type="ORF">TPSB3V08_LOCUS12861</name>
</gene>
<evidence type="ECO:0000313" key="6">
    <source>
        <dbReference type="EMBL" id="CAD7419243.1"/>
    </source>
</evidence>
<name>A0A7R9HF93_TIMPO</name>
<dbReference type="EMBL" id="OD020445">
    <property type="protein sequence ID" value="CAD7419243.1"/>
    <property type="molecule type" value="Genomic_DNA"/>
</dbReference>
<dbReference type="InterPro" id="IPR018499">
    <property type="entry name" value="Tetraspanin/Peripherin"/>
</dbReference>
<proteinExistence type="predicted"/>
<feature type="transmembrane region" description="Helical" evidence="5">
    <location>
        <begin position="116"/>
        <end position="136"/>
    </location>
</feature>
<dbReference type="Pfam" id="PF00335">
    <property type="entry name" value="Tetraspanin"/>
    <property type="match status" value="1"/>
</dbReference>
<evidence type="ECO:0000256" key="3">
    <source>
        <dbReference type="ARBA" id="ARBA00022989"/>
    </source>
</evidence>
<evidence type="ECO:0000256" key="2">
    <source>
        <dbReference type="ARBA" id="ARBA00022692"/>
    </source>
</evidence>
<dbReference type="Gene3D" id="1.10.1450.10">
    <property type="entry name" value="Tetraspanin"/>
    <property type="match status" value="1"/>
</dbReference>
<keyword evidence="2 5" id="KW-0812">Transmembrane</keyword>
<dbReference type="PANTHER" id="PTHR19282">
    <property type="entry name" value="TETRASPANIN"/>
    <property type="match status" value="1"/>
</dbReference>
<protein>
    <recommendedName>
        <fullName evidence="7">Tetraspanin</fullName>
    </recommendedName>
</protein>
<keyword evidence="4 5" id="KW-0472">Membrane</keyword>
<dbReference type="PRINTS" id="PR00259">
    <property type="entry name" value="TMFOUR"/>
</dbReference>
<evidence type="ECO:0000256" key="5">
    <source>
        <dbReference type="SAM" id="Phobius"/>
    </source>
</evidence>
<reference evidence="6" key="1">
    <citation type="submission" date="2020-11" db="EMBL/GenBank/DDBJ databases">
        <authorList>
            <person name="Tran Van P."/>
        </authorList>
    </citation>
    <scope>NUCLEOTIDE SEQUENCE</scope>
</reference>